<name>A0A0K9NJ80_ZOSMR</name>
<dbReference type="OrthoDB" id="9985979at2759"/>
<organism evidence="1 2">
    <name type="scientific">Zostera marina</name>
    <name type="common">Eelgrass</name>
    <dbReference type="NCBI Taxonomy" id="29655"/>
    <lineage>
        <taxon>Eukaryota</taxon>
        <taxon>Viridiplantae</taxon>
        <taxon>Streptophyta</taxon>
        <taxon>Embryophyta</taxon>
        <taxon>Tracheophyta</taxon>
        <taxon>Spermatophyta</taxon>
        <taxon>Magnoliopsida</taxon>
        <taxon>Liliopsida</taxon>
        <taxon>Zosteraceae</taxon>
        <taxon>Zostera</taxon>
    </lineage>
</organism>
<dbReference type="EMBL" id="LFYR01002147">
    <property type="protein sequence ID" value="KMZ56668.1"/>
    <property type="molecule type" value="Genomic_DNA"/>
</dbReference>
<dbReference type="STRING" id="29655.A0A0K9NJ80"/>
<dbReference type="PANTHER" id="PTHR31210:SF68">
    <property type="entry name" value="OS06G0727800 PROTEIN"/>
    <property type="match status" value="1"/>
</dbReference>
<gene>
    <name evidence="1" type="ORF">ZOSMA_92G00270</name>
</gene>
<dbReference type="OMA" id="RERCNHE"/>
<dbReference type="Pfam" id="PF05212">
    <property type="entry name" value="DUF707"/>
    <property type="match status" value="1"/>
</dbReference>
<sequence>MRLILSTIIGMILGFFLGTIFPQLTTFEVDNNINNILEAKNPRGAELLPPGIIRSESDYYLRRLWGNPNEDLPMKQKYLVAFTVGAKQKQYVNAAVKKFSSNFTILLFHYDGLTDEWDEFEWSKQAIHISVRRQAKWWYAKRFLHPDIIAAYEYIFIWDEDLGVENFDGEEYLKIVKRHGLEISQPGLDSNKRPVWLLTKRQIDKEIHRFVDERSGRCATPYVPPCAAFVEIMAPVFSRKAWRCVWHMIQNDLVHGWGLDLSVRRCLESAYEKIGIVDSQYIVHLEFPTLRNQSDVKLDEGKQPWHMVRERCNHEWNMFKGRLRSADQKYFKQHNMSMPNATYF</sequence>
<comment type="caution">
    <text evidence="1">The sequence shown here is derived from an EMBL/GenBank/DDBJ whole genome shotgun (WGS) entry which is preliminary data.</text>
</comment>
<accession>A0A0K9NJ80</accession>
<protein>
    <submittedName>
        <fullName evidence="1">Lysine ketoglutarate reductase trans-splicing related 1</fullName>
    </submittedName>
</protein>
<evidence type="ECO:0000313" key="1">
    <source>
        <dbReference type="EMBL" id="KMZ56668.1"/>
    </source>
</evidence>
<dbReference type="InterPro" id="IPR007877">
    <property type="entry name" value="DUF707"/>
</dbReference>
<dbReference type="PANTHER" id="PTHR31210">
    <property type="entry name" value="OS06G0731900 PROTEIN"/>
    <property type="match status" value="1"/>
</dbReference>
<dbReference type="AlphaFoldDB" id="A0A0K9NJ80"/>
<evidence type="ECO:0000313" key="2">
    <source>
        <dbReference type="Proteomes" id="UP000036987"/>
    </source>
</evidence>
<keyword evidence="2" id="KW-1185">Reference proteome</keyword>
<dbReference type="Proteomes" id="UP000036987">
    <property type="component" value="Unassembled WGS sequence"/>
</dbReference>
<proteinExistence type="predicted"/>
<reference evidence="2" key="1">
    <citation type="journal article" date="2016" name="Nature">
        <title>The genome of the seagrass Zostera marina reveals angiosperm adaptation to the sea.</title>
        <authorList>
            <person name="Olsen J.L."/>
            <person name="Rouze P."/>
            <person name="Verhelst B."/>
            <person name="Lin Y.-C."/>
            <person name="Bayer T."/>
            <person name="Collen J."/>
            <person name="Dattolo E."/>
            <person name="De Paoli E."/>
            <person name="Dittami S."/>
            <person name="Maumus F."/>
            <person name="Michel G."/>
            <person name="Kersting A."/>
            <person name="Lauritano C."/>
            <person name="Lohaus R."/>
            <person name="Toepel M."/>
            <person name="Tonon T."/>
            <person name="Vanneste K."/>
            <person name="Amirebrahimi M."/>
            <person name="Brakel J."/>
            <person name="Bostroem C."/>
            <person name="Chovatia M."/>
            <person name="Grimwood J."/>
            <person name="Jenkins J.W."/>
            <person name="Jueterbock A."/>
            <person name="Mraz A."/>
            <person name="Stam W.T."/>
            <person name="Tice H."/>
            <person name="Bornberg-Bauer E."/>
            <person name="Green P.J."/>
            <person name="Pearson G.A."/>
            <person name="Procaccini G."/>
            <person name="Duarte C.M."/>
            <person name="Schmutz J."/>
            <person name="Reusch T.B.H."/>
            <person name="Van de Peer Y."/>
        </authorList>
    </citation>
    <scope>NUCLEOTIDE SEQUENCE [LARGE SCALE GENOMIC DNA]</scope>
    <source>
        <strain evidence="2">cv. Finnish</strain>
    </source>
</reference>